<feature type="domain" description="NAD-dependent epimerase/dehydratase" evidence="1">
    <location>
        <begin position="12"/>
        <end position="43"/>
    </location>
</feature>
<dbReference type="EMBL" id="CP121472">
    <property type="protein sequence ID" value="WPL19440.1"/>
    <property type="molecule type" value="Genomic_DNA"/>
</dbReference>
<evidence type="ECO:0000313" key="3">
    <source>
        <dbReference type="Proteomes" id="UP001432180"/>
    </source>
</evidence>
<name>A0ABZ0SGH4_9GAMM</name>
<accession>A0ABZ0SGH4</accession>
<organism evidence="2 3">
    <name type="scientific">Thiorhodovibrio winogradskyi</name>
    <dbReference type="NCBI Taxonomy" id="77007"/>
    <lineage>
        <taxon>Bacteria</taxon>
        <taxon>Pseudomonadati</taxon>
        <taxon>Pseudomonadota</taxon>
        <taxon>Gammaproteobacteria</taxon>
        <taxon>Chromatiales</taxon>
        <taxon>Chromatiaceae</taxon>
        <taxon>Thiorhodovibrio</taxon>
    </lineage>
</organism>
<proteinExistence type="predicted"/>
<dbReference type="Pfam" id="PF01370">
    <property type="entry name" value="Epimerase"/>
    <property type="match status" value="1"/>
</dbReference>
<reference evidence="2 3" key="1">
    <citation type="journal article" date="2023" name="Microorganisms">
        <title>Thiorhodovibrio frisius and Trv. litoralis spp. nov., Two Novel Members from a Clade of Fastidious Purple Sulfur Bacteria That Exhibit Unique Red-Shifted Light-Harvesting Capabilities.</title>
        <authorList>
            <person name="Methner A."/>
            <person name="Kuzyk S.B."/>
            <person name="Petersen J."/>
            <person name="Bauer S."/>
            <person name="Brinkmann H."/>
            <person name="Sichau K."/>
            <person name="Wanner G."/>
            <person name="Wolf J."/>
            <person name="Neumann-Schaal M."/>
            <person name="Henke P."/>
            <person name="Tank M."/>
            <person name="Sproer C."/>
            <person name="Bunk B."/>
            <person name="Overmann J."/>
        </authorList>
    </citation>
    <scope>NUCLEOTIDE SEQUENCE [LARGE SCALE GENOMIC DNA]</scope>
    <source>
        <strain evidence="2 3">DSM 6702</strain>
    </source>
</reference>
<gene>
    <name evidence="2" type="primary">fcl_3</name>
    <name evidence="2" type="ORF">Thiowin_04565</name>
</gene>
<protein>
    <submittedName>
        <fullName evidence="2">GDP-L-fucose synthase</fullName>
        <ecNumber evidence="2">1.1.1.271</ecNumber>
    </submittedName>
</protein>
<sequence>MSSQPSSASIYIAGIKLCESYNRQYGTDFRCVMPTNLYGPGDTSTWPTATSCPP</sequence>
<keyword evidence="3" id="KW-1185">Reference proteome</keyword>
<dbReference type="Proteomes" id="UP001432180">
    <property type="component" value="Chromosome"/>
</dbReference>
<dbReference type="GO" id="GO:0050577">
    <property type="term" value="F:GDP-L-fucose synthase activity"/>
    <property type="evidence" value="ECO:0007669"/>
    <property type="project" value="UniProtKB-EC"/>
</dbReference>
<dbReference type="InterPro" id="IPR036291">
    <property type="entry name" value="NAD(P)-bd_dom_sf"/>
</dbReference>
<dbReference type="SUPFAM" id="SSF51735">
    <property type="entry name" value="NAD(P)-binding Rossmann-fold domains"/>
    <property type="match status" value="1"/>
</dbReference>
<evidence type="ECO:0000259" key="1">
    <source>
        <dbReference type="Pfam" id="PF01370"/>
    </source>
</evidence>
<dbReference type="Gene3D" id="3.40.50.720">
    <property type="entry name" value="NAD(P)-binding Rossmann-like Domain"/>
    <property type="match status" value="1"/>
</dbReference>
<keyword evidence="2" id="KW-0560">Oxidoreductase</keyword>
<dbReference type="InterPro" id="IPR001509">
    <property type="entry name" value="Epimerase_deHydtase"/>
</dbReference>
<evidence type="ECO:0000313" key="2">
    <source>
        <dbReference type="EMBL" id="WPL19440.1"/>
    </source>
</evidence>
<dbReference type="EC" id="1.1.1.271" evidence="2"/>